<evidence type="ECO:0000259" key="11">
    <source>
        <dbReference type="Pfam" id="PF00593"/>
    </source>
</evidence>
<keyword evidence="14" id="KW-1185">Reference proteome</keyword>
<comment type="subcellular location">
    <subcellularLocation>
        <location evidence="1 8">Cell outer membrane</location>
        <topology evidence="1 8">Multi-pass membrane protein</topology>
    </subcellularLocation>
</comment>
<keyword evidence="13" id="KW-0675">Receptor</keyword>
<keyword evidence="10" id="KW-0732">Signal</keyword>
<dbReference type="PANTHER" id="PTHR47234">
    <property type="match status" value="1"/>
</dbReference>
<dbReference type="PROSITE" id="PS52016">
    <property type="entry name" value="TONB_DEPENDENT_REC_3"/>
    <property type="match status" value="1"/>
</dbReference>
<evidence type="ECO:0000259" key="12">
    <source>
        <dbReference type="Pfam" id="PF07715"/>
    </source>
</evidence>
<evidence type="ECO:0000256" key="9">
    <source>
        <dbReference type="RuleBase" id="RU003357"/>
    </source>
</evidence>
<dbReference type="OrthoDB" id="7051241at2"/>
<evidence type="ECO:0000256" key="3">
    <source>
        <dbReference type="ARBA" id="ARBA00022452"/>
    </source>
</evidence>
<feature type="domain" description="TonB-dependent receptor plug" evidence="12">
    <location>
        <begin position="55"/>
        <end position="170"/>
    </location>
</feature>
<keyword evidence="6 8" id="KW-0472">Membrane</keyword>
<dbReference type="Gene3D" id="2.40.170.20">
    <property type="entry name" value="TonB-dependent receptor, beta-barrel domain"/>
    <property type="match status" value="1"/>
</dbReference>
<dbReference type="SUPFAM" id="SSF56935">
    <property type="entry name" value="Porins"/>
    <property type="match status" value="1"/>
</dbReference>
<dbReference type="RefSeq" id="WP_012523134.1">
    <property type="nucleotide sequence ID" value="NC_011144.1"/>
</dbReference>
<keyword evidence="2 8" id="KW-0813">Transport</keyword>
<reference evidence="13 14" key="1">
    <citation type="journal article" date="2008" name="BMC Genomics">
        <title>Complete genome of Phenylobacterium zucineum - a novel facultative intracellular bacterium isolated from human erythroleukemia cell line K562.</title>
        <authorList>
            <person name="Luo Y."/>
            <person name="Xu X."/>
            <person name="Ding Z."/>
            <person name="Liu Z."/>
            <person name="Zhang B."/>
            <person name="Yan Z."/>
            <person name="Sun J."/>
            <person name="Hu S."/>
            <person name="Hu X."/>
        </authorList>
    </citation>
    <scope>NUCLEOTIDE SEQUENCE [LARGE SCALE GENOMIC DNA]</scope>
    <source>
        <strain evidence="13 14">HLK1</strain>
    </source>
</reference>
<dbReference type="PANTHER" id="PTHR47234:SF2">
    <property type="entry name" value="TONB-DEPENDENT RECEPTOR"/>
    <property type="match status" value="1"/>
</dbReference>
<evidence type="ECO:0000256" key="10">
    <source>
        <dbReference type="SAM" id="SignalP"/>
    </source>
</evidence>
<accession>B4RH48</accession>
<dbReference type="Pfam" id="PF07715">
    <property type="entry name" value="Plug"/>
    <property type="match status" value="1"/>
</dbReference>
<evidence type="ECO:0000256" key="2">
    <source>
        <dbReference type="ARBA" id="ARBA00022448"/>
    </source>
</evidence>
<evidence type="ECO:0000256" key="5">
    <source>
        <dbReference type="ARBA" id="ARBA00023077"/>
    </source>
</evidence>
<dbReference type="InterPro" id="IPR037066">
    <property type="entry name" value="Plug_dom_sf"/>
</dbReference>
<comment type="similarity">
    <text evidence="8 9">Belongs to the TonB-dependent receptor family.</text>
</comment>
<evidence type="ECO:0000256" key="6">
    <source>
        <dbReference type="ARBA" id="ARBA00023136"/>
    </source>
</evidence>
<keyword evidence="4 8" id="KW-0812">Transmembrane</keyword>
<dbReference type="AlphaFoldDB" id="B4RH48"/>
<feature type="signal peptide" evidence="10">
    <location>
        <begin position="1"/>
        <end position="20"/>
    </location>
</feature>
<dbReference type="Gene3D" id="2.170.130.10">
    <property type="entry name" value="TonB-dependent receptor, plug domain"/>
    <property type="match status" value="1"/>
</dbReference>
<proteinExistence type="inferred from homology"/>
<evidence type="ECO:0000256" key="4">
    <source>
        <dbReference type="ARBA" id="ARBA00022692"/>
    </source>
</evidence>
<evidence type="ECO:0000313" key="14">
    <source>
        <dbReference type="Proteomes" id="UP000001868"/>
    </source>
</evidence>
<feature type="chain" id="PRO_5002822665" evidence="10">
    <location>
        <begin position="21"/>
        <end position="1015"/>
    </location>
</feature>
<dbReference type="InterPro" id="IPR012910">
    <property type="entry name" value="Plug_dom"/>
</dbReference>
<name>B4RH48_PHEZH</name>
<organism evidence="13 14">
    <name type="scientific">Phenylobacterium zucineum (strain HLK1)</name>
    <dbReference type="NCBI Taxonomy" id="450851"/>
    <lineage>
        <taxon>Bacteria</taxon>
        <taxon>Pseudomonadati</taxon>
        <taxon>Pseudomonadota</taxon>
        <taxon>Alphaproteobacteria</taxon>
        <taxon>Caulobacterales</taxon>
        <taxon>Caulobacteraceae</taxon>
        <taxon>Phenylobacterium</taxon>
    </lineage>
</organism>
<keyword evidence="3 8" id="KW-1134">Transmembrane beta strand</keyword>
<evidence type="ECO:0000313" key="13">
    <source>
        <dbReference type="EMBL" id="ACG78996.1"/>
    </source>
</evidence>
<gene>
    <name evidence="13" type="ordered locus">PHZ_c2587</name>
</gene>
<evidence type="ECO:0000256" key="1">
    <source>
        <dbReference type="ARBA" id="ARBA00004571"/>
    </source>
</evidence>
<sequence>MIFKPSLLASSILSSAAALAALAAAQPAAAQDAAADVAVEELVVTGSRIRLQDFTAPAPVSTVTGEAIERSGLTNVTDLMQSYPALVGSTDSQDLANAGNRGSVGLNLLNLRNLGEKRTLVLVDGRRHVAGDPGTSSVDTNAIPVALIDRVEVLTGGASAVYGADGVSGVVNFITKKNFEGLDVRTQYGWSDLGGGETAFISAVGGKNFLDGRANVTAALEYSNTDAIDPRDRKFSRPGSREVLVNNPMRYNDGLDASVWGTYDLSFARDVRYIDTATGGAVFSNNNSDSISGANFQGNGQPWRDGLYAGGFSMIGGSGTPTDLFQTELLPGLERWTGYVAGTFELTDNHRLFGEFKYNNARTSFTSQPTFDYGIFVPIDNPFMPESIRESALAPGGLATADSWLPDPGVLVGRDNFDLGQVRRDVERETFRSVIGLEGDFTPDIAYSLSYTYGQTKEDNRELNNRNNLRWFAAIDAVRDPASGNIVCRSSLDPSAIPYGDLYGNGIDAAAWAGAYAPNASGCVPVNIFGESVSDEARAWINGVARSSAKIEQHVLNGYVSGNTEAFFRLPAGPVGFVLGAEYRKEKSRFTPSDEELLGAQYGYDVTWLGQGAISTGAFDVYELFGELAVPVLRDLPFVQSLDVNAAYRFSDYSTISTTNTWNLGGQWRVNDDLMIRGSRARAVRAPNINELFLPQTQTFRTITDPCDYRNVEAGSQYRLANCIADLGFDPIATQFINTTSSSVEGVVGGNPDLGPEKGDTWTLGAVFTPRFAPGLSLSLDWYRIRLTDAVNLFTANTIIESCYDLEQPNDFCNLFTRDASTRFVDSFQEYSVNVSKYETEGFDFVAQYRFRPTDFGLSRDIGEFQLALAANRTTKLEFTEVEGADPSSELGYVGAPKWQANFDLTWMWNDLMVNYGFNWFDETKRYTDERRASSPNYVPEEYWYYSERATHDIQVQYNLQDRYALYGGVNNFTNQLPDRGTTGVNSTGAAAFTSGATPVGPLGRFFYVGLKASF</sequence>
<dbReference type="InterPro" id="IPR039426">
    <property type="entry name" value="TonB-dep_rcpt-like"/>
</dbReference>
<dbReference type="KEGG" id="pzu:PHZ_c2587"/>
<dbReference type="EMBL" id="CP000747">
    <property type="protein sequence ID" value="ACG78996.1"/>
    <property type="molecule type" value="Genomic_DNA"/>
</dbReference>
<dbReference type="HOGENOM" id="CLU_010745_0_0_5"/>
<protein>
    <submittedName>
        <fullName evidence="13">TonB-dependent receptor</fullName>
    </submittedName>
</protein>
<evidence type="ECO:0000256" key="8">
    <source>
        <dbReference type="PROSITE-ProRule" id="PRU01360"/>
    </source>
</evidence>
<dbReference type="Proteomes" id="UP000001868">
    <property type="component" value="Chromosome"/>
</dbReference>
<feature type="domain" description="TonB-dependent receptor-like beta-barrel" evidence="11">
    <location>
        <begin position="469"/>
        <end position="972"/>
    </location>
</feature>
<dbReference type="STRING" id="450851.PHZ_c2587"/>
<dbReference type="InterPro" id="IPR000531">
    <property type="entry name" value="Beta-barrel_TonB"/>
</dbReference>
<dbReference type="eggNOG" id="COG4206">
    <property type="taxonomic scope" value="Bacteria"/>
</dbReference>
<dbReference type="GO" id="GO:0009279">
    <property type="term" value="C:cell outer membrane"/>
    <property type="evidence" value="ECO:0007669"/>
    <property type="project" value="UniProtKB-SubCell"/>
</dbReference>
<evidence type="ECO:0000256" key="7">
    <source>
        <dbReference type="ARBA" id="ARBA00023237"/>
    </source>
</evidence>
<dbReference type="InterPro" id="IPR036942">
    <property type="entry name" value="Beta-barrel_TonB_sf"/>
</dbReference>
<dbReference type="Pfam" id="PF00593">
    <property type="entry name" value="TonB_dep_Rec_b-barrel"/>
    <property type="match status" value="1"/>
</dbReference>
<keyword evidence="5 9" id="KW-0798">TonB box</keyword>
<dbReference type="eggNOG" id="COG4771">
    <property type="taxonomic scope" value="Bacteria"/>
</dbReference>
<keyword evidence="7 8" id="KW-0998">Cell outer membrane</keyword>